<comment type="subcellular location">
    <subcellularLocation>
        <location evidence="1">Cell membrane</location>
        <topology evidence="1">Multi-pass membrane protein</topology>
    </subcellularLocation>
</comment>
<keyword evidence="10" id="KW-1185">Reference proteome</keyword>
<dbReference type="Pfam" id="PF02687">
    <property type="entry name" value="FtsX"/>
    <property type="match status" value="1"/>
</dbReference>
<dbReference type="GO" id="GO:0005886">
    <property type="term" value="C:plasma membrane"/>
    <property type="evidence" value="ECO:0007669"/>
    <property type="project" value="UniProtKB-SubCell"/>
</dbReference>
<keyword evidence="2" id="KW-1003">Cell membrane</keyword>
<evidence type="ECO:0000256" key="6">
    <source>
        <dbReference type="SAM" id="Phobius"/>
    </source>
</evidence>
<dbReference type="AlphaFoldDB" id="A0A858RGE6"/>
<dbReference type="PANTHER" id="PTHR43738:SF3">
    <property type="entry name" value="ABC TRANSPORTER PERMEASE"/>
    <property type="match status" value="1"/>
</dbReference>
<dbReference type="PANTHER" id="PTHR43738">
    <property type="entry name" value="ABC TRANSPORTER, MEMBRANE PROTEIN"/>
    <property type="match status" value="1"/>
</dbReference>
<evidence type="ECO:0000256" key="4">
    <source>
        <dbReference type="ARBA" id="ARBA00022989"/>
    </source>
</evidence>
<dbReference type="Proteomes" id="UP000501812">
    <property type="component" value="Chromosome"/>
</dbReference>
<evidence type="ECO:0000313" key="10">
    <source>
        <dbReference type="Proteomes" id="UP000501812"/>
    </source>
</evidence>
<feature type="transmembrane region" description="Helical" evidence="6">
    <location>
        <begin position="20"/>
        <end position="39"/>
    </location>
</feature>
<accession>A0A858RGE6</accession>
<organism evidence="9 10">
    <name type="scientific">Luteolibacter luteus</name>
    <dbReference type="NCBI Taxonomy" id="2728835"/>
    <lineage>
        <taxon>Bacteria</taxon>
        <taxon>Pseudomonadati</taxon>
        <taxon>Verrucomicrobiota</taxon>
        <taxon>Verrucomicrobiia</taxon>
        <taxon>Verrucomicrobiales</taxon>
        <taxon>Verrucomicrobiaceae</taxon>
        <taxon>Luteolibacter</taxon>
    </lineage>
</organism>
<evidence type="ECO:0000256" key="2">
    <source>
        <dbReference type="ARBA" id="ARBA00022475"/>
    </source>
</evidence>
<feature type="domain" description="ABC3 transporter permease C-terminal" evidence="7">
    <location>
        <begin position="261"/>
        <end position="375"/>
    </location>
</feature>
<gene>
    <name evidence="9" type="ORF">HHL09_09025</name>
</gene>
<evidence type="ECO:0000259" key="7">
    <source>
        <dbReference type="Pfam" id="PF02687"/>
    </source>
</evidence>
<dbReference type="KEGG" id="luo:HHL09_09025"/>
<evidence type="ECO:0000259" key="8">
    <source>
        <dbReference type="Pfam" id="PF12704"/>
    </source>
</evidence>
<protein>
    <submittedName>
        <fullName evidence="9">ABC transporter permease</fullName>
    </submittedName>
</protein>
<feature type="transmembrane region" description="Helical" evidence="6">
    <location>
        <begin position="348"/>
        <end position="369"/>
    </location>
</feature>
<keyword evidence="5 6" id="KW-0472">Membrane</keyword>
<dbReference type="EMBL" id="CP051774">
    <property type="protein sequence ID" value="QJE95917.1"/>
    <property type="molecule type" value="Genomic_DNA"/>
</dbReference>
<dbReference type="InterPro" id="IPR025857">
    <property type="entry name" value="MacB_PCD"/>
</dbReference>
<dbReference type="RefSeq" id="WP_169454230.1">
    <property type="nucleotide sequence ID" value="NZ_CP051774.1"/>
</dbReference>
<feature type="transmembrane region" description="Helical" evidence="6">
    <location>
        <begin position="258"/>
        <end position="279"/>
    </location>
</feature>
<feature type="transmembrane region" description="Helical" evidence="6">
    <location>
        <begin position="299"/>
        <end position="328"/>
    </location>
</feature>
<sequence>MNWILNLLKLSWTQLVRHKVRSLLTVLGVASGMFLYTAVETLQRSLAKATEASAADTTLVVYRQNRFCPSASRLPEHYADEIRQIDGVREVIPVQIVVNNCGASLDVITFRGVPDDQFAKFAPEIQIIDGSMAEWQKRGDGALVGEVFANRRGLKPGDRFDGAGVTVTVSGILRSPFPQDNNVAYVKLPFLQQASKAGLGVVTQFNVRVNSSKDLAPVAKAIDERFHSDQQPTDTRPEKAFFAETAGELIQIIGFTRWLGVGAVLAVTALVANALLLVVRGRVKENAVLRTLGYPGRAIACLVVGEGGMLGLIGGIAGVGLSAAFLRWQSFTMGNEGQTLAIQPDTTVISTGILSALILGVLASLWPAFQAMTQPIVKNLRG</sequence>
<feature type="domain" description="MacB-like periplasmic core" evidence="8">
    <location>
        <begin position="22"/>
        <end position="224"/>
    </location>
</feature>
<proteinExistence type="predicted"/>
<name>A0A858RGE6_9BACT</name>
<keyword evidence="4 6" id="KW-1133">Transmembrane helix</keyword>
<dbReference type="Pfam" id="PF12704">
    <property type="entry name" value="MacB_PCD"/>
    <property type="match status" value="1"/>
</dbReference>
<evidence type="ECO:0000256" key="1">
    <source>
        <dbReference type="ARBA" id="ARBA00004651"/>
    </source>
</evidence>
<evidence type="ECO:0000256" key="3">
    <source>
        <dbReference type="ARBA" id="ARBA00022692"/>
    </source>
</evidence>
<dbReference type="InterPro" id="IPR003838">
    <property type="entry name" value="ABC3_permease_C"/>
</dbReference>
<evidence type="ECO:0000256" key="5">
    <source>
        <dbReference type="ARBA" id="ARBA00023136"/>
    </source>
</evidence>
<dbReference type="InterPro" id="IPR051125">
    <property type="entry name" value="ABC-4/HrtB_transporter"/>
</dbReference>
<evidence type="ECO:0000313" key="9">
    <source>
        <dbReference type="EMBL" id="QJE95917.1"/>
    </source>
</evidence>
<reference evidence="9 10" key="1">
    <citation type="submission" date="2020-04" db="EMBL/GenBank/DDBJ databases">
        <title>Luteolibacter sp. G-1-1-1 isolated from soil.</title>
        <authorList>
            <person name="Dahal R.H."/>
        </authorList>
    </citation>
    <scope>NUCLEOTIDE SEQUENCE [LARGE SCALE GENOMIC DNA]</scope>
    <source>
        <strain evidence="9 10">G-1-1-1</strain>
    </source>
</reference>
<keyword evidence="3 6" id="KW-0812">Transmembrane</keyword>